<name>A0ABN3JLD8_9ACTN</name>
<dbReference type="Gene3D" id="1.25.40.10">
    <property type="entry name" value="Tetratricopeptide repeat domain"/>
    <property type="match status" value="1"/>
</dbReference>
<evidence type="ECO:0000313" key="2">
    <source>
        <dbReference type="Proteomes" id="UP001501231"/>
    </source>
</evidence>
<dbReference type="EMBL" id="BAAARW010000020">
    <property type="protein sequence ID" value="GAA2433908.1"/>
    <property type="molecule type" value="Genomic_DNA"/>
</dbReference>
<comment type="caution">
    <text evidence="1">The sequence shown here is derived from an EMBL/GenBank/DDBJ whole genome shotgun (WGS) entry which is preliminary data.</text>
</comment>
<dbReference type="SUPFAM" id="SSF48452">
    <property type="entry name" value="TPR-like"/>
    <property type="match status" value="1"/>
</dbReference>
<keyword evidence="2" id="KW-1185">Reference proteome</keyword>
<protein>
    <recommendedName>
        <fullName evidence="3">XRE family transcriptional regulator</fullName>
    </recommendedName>
</protein>
<organism evidence="1 2">
    <name type="scientific">Actinomadura vinacea</name>
    <dbReference type="NCBI Taxonomy" id="115336"/>
    <lineage>
        <taxon>Bacteria</taxon>
        <taxon>Bacillati</taxon>
        <taxon>Actinomycetota</taxon>
        <taxon>Actinomycetes</taxon>
        <taxon>Streptosporangiales</taxon>
        <taxon>Thermomonosporaceae</taxon>
        <taxon>Actinomadura</taxon>
    </lineage>
</organism>
<evidence type="ECO:0008006" key="3">
    <source>
        <dbReference type="Google" id="ProtNLM"/>
    </source>
</evidence>
<gene>
    <name evidence="1" type="ORF">GCM10010191_55290</name>
</gene>
<sequence length="451" mass="49673">MERQVETLLSTSPAVQRRPTLMTENPRPLWAARIQAEREAHGWSKWEMARRLMEARGYEHGDVRNRARQILDWEKGDHFPRDWADAYVTAFAMTWQELFGAQDASVIPSVSVGTTAPPQARGDDLERRTLLQLAALGMGAGALGSTGEPVRQLLDLALNSEPRDLDDWHLTLSDHLHAIRTRPPAQVRDGLVVDLIAVQRQLQDADADEATELQRVIAALSTIHANALTRLGDHGAAIHWWRTARTAADVSGDLDLRLLVRAEEAGFGVYGQRDLATVLRLIEAAERIAGDSLSFWVADLAGTRAKALSLLGRHDDARQALNTYLGHDGDGARTSILPTLWNIDQTYFAQSWVYAHAGDEAKAGTAREQVLARTPDYQYAANVRLHEAVCAVANGGADTGTRQAVDIIAALPPAQRSHMIIETGKAVLRAVPVERRERPAVRDLRVLTSGR</sequence>
<dbReference type="InterPro" id="IPR011990">
    <property type="entry name" value="TPR-like_helical_dom_sf"/>
</dbReference>
<accession>A0ABN3JLD8</accession>
<evidence type="ECO:0000313" key="1">
    <source>
        <dbReference type="EMBL" id="GAA2433908.1"/>
    </source>
</evidence>
<proteinExistence type="predicted"/>
<dbReference type="Proteomes" id="UP001501231">
    <property type="component" value="Unassembled WGS sequence"/>
</dbReference>
<reference evidence="1 2" key="1">
    <citation type="journal article" date="2019" name="Int. J. Syst. Evol. Microbiol.">
        <title>The Global Catalogue of Microorganisms (GCM) 10K type strain sequencing project: providing services to taxonomists for standard genome sequencing and annotation.</title>
        <authorList>
            <consortium name="The Broad Institute Genomics Platform"/>
            <consortium name="The Broad Institute Genome Sequencing Center for Infectious Disease"/>
            <person name="Wu L."/>
            <person name="Ma J."/>
        </authorList>
    </citation>
    <scope>NUCLEOTIDE SEQUENCE [LARGE SCALE GENOMIC DNA]</scope>
    <source>
        <strain evidence="1 2">JCM 3325</strain>
    </source>
</reference>